<dbReference type="AlphaFoldDB" id="A0A940NK19"/>
<evidence type="ECO:0000313" key="2">
    <source>
        <dbReference type="EMBL" id="MBP0725875.1"/>
    </source>
</evidence>
<protein>
    <submittedName>
        <fullName evidence="2">Membrane lipoprotein lipid attachment site-containing protein</fullName>
    </submittedName>
</protein>
<dbReference type="EMBL" id="JAGIYQ010000007">
    <property type="protein sequence ID" value="MBP0725875.1"/>
    <property type="molecule type" value="Genomic_DNA"/>
</dbReference>
<dbReference type="PROSITE" id="PS51257">
    <property type="entry name" value="PROKAR_LIPOPROTEIN"/>
    <property type="match status" value="1"/>
</dbReference>
<evidence type="ECO:0000313" key="3">
    <source>
        <dbReference type="Proteomes" id="UP000682134"/>
    </source>
</evidence>
<gene>
    <name evidence="2" type="ORF">J5Y03_11910</name>
</gene>
<dbReference type="RefSeq" id="WP_209405890.1">
    <property type="nucleotide sequence ID" value="NZ_JAGIYQ010000007.1"/>
</dbReference>
<organism evidence="2 3">
    <name type="scientific">Gottfriedia endophytica</name>
    <dbReference type="NCBI Taxonomy" id="2820819"/>
    <lineage>
        <taxon>Bacteria</taxon>
        <taxon>Bacillati</taxon>
        <taxon>Bacillota</taxon>
        <taxon>Bacilli</taxon>
        <taxon>Bacillales</taxon>
        <taxon>Bacillaceae</taxon>
        <taxon>Gottfriedia</taxon>
    </lineage>
</organism>
<dbReference type="Pfam" id="PF08139">
    <property type="entry name" value="LPAM_1"/>
    <property type="match status" value="1"/>
</dbReference>
<proteinExistence type="predicted"/>
<keyword evidence="2" id="KW-0449">Lipoprotein</keyword>
<evidence type="ECO:0000256" key="1">
    <source>
        <dbReference type="ARBA" id="ARBA00022729"/>
    </source>
</evidence>
<name>A0A940NK19_9BACI</name>
<dbReference type="InterPro" id="IPR012640">
    <property type="entry name" value="Membr_lipoprot_lipid_attach_CS"/>
</dbReference>
<keyword evidence="1" id="KW-0732">Signal</keyword>
<accession>A0A940NK19</accession>
<dbReference type="Proteomes" id="UP000682134">
    <property type="component" value="Unassembled WGS sequence"/>
</dbReference>
<sequence>MKKFIYFILIVVFLSGCTSNTDKKSVEGPKFLQKLKAVGYTINKTEDGKKYTPHTFLSVYPTYYNIDDKRLAIYEYKNENDARKDIKTISEDGSKIGKTIVEWIDFPHFYQKEDIIVSYIGSDKKLERDLEKILGKSITNNP</sequence>
<keyword evidence="3" id="KW-1185">Reference proteome</keyword>
<reference evidence="2" key="1">
    <citation type="submission" date="2021-04" db="EMBL/GenBank/DDBJ databases">
        <title>Genome seq and assembly of Bacillus sp.</title>
        <authorList>
            <person name="Chhetri G."/>
        </authorList>
    </citation>
    <scope>NUCLEOTIDE SEQUENCE</scope>
    <source>
        <strain evidence="2">RG28</strain>
    </source>
</reference>
<comment type="caution">
    <text evidence="2">The sequence shown here is derived from an EMBL/GenBank/DDBJ whole genome shotgun (WGS) entry which is preliminary data.</text>
</comment>